<dbReference type="OrthoDB" id="9802264at2"/>
<dbReference type="GO" id="GO:0016020">
    <property type="term" value="C:membrane"/>
    <property type="evidence" value="ECO:0007669"/>
    <property type="project" value="InterPro"/>
</dbReference>
<evidence type="ECO:0000256" key="5">
    <source>
        <dbReference type="ARBA" id="ARBA00022519"/>
    </source>
</evidence>
<keyword evidence="3" id="KW-1003">Cell membrane</keyword>
<dbReference type="EMBL" id="QHHQ01000003">
    <property type="protein sequence ID" value="RAI00640.1"/>
    <property type="molecule type" value="Genomic_DNA"/>
</dbReference>
<evidence type="ECO:0000256" key="9">
    <source>
        <dbReference type="ARBA" id="ARBA00023004"/>
    </source>
</evidence>
<evidence type="ECO:0000256" key="1">
    <source>
        <dbReference type="ARBA" id="ARBA00005417"/>
    </source>
</evidence>
<dbReference type="PROSITE" id="PS50893">
    <property type="entry name" value="ABC_TRANSPORTER_2"/>
    <property type="match status" value="1"/>
</dbReference>
<keyword evidence="4" id="KW-0410">Iron transport</keyword>
<dbReference type="PANTHER" id="PTHR42781:SF5">
    <property type="entry name" value="PUTRESCINE TRANSPORT ATP-BINDING PROTEIN POTG"/>
    <property type="match status" value="1"/>
</dbReference>
<comment type="similarity">
    <text evidence="1">Belongs to the ABC transporter superfamily.</text>
</comment>
<evidence type="ECO:0000256" key="7">
    <source>
        <dbReference type="ARBA" id="ARBA00022840"/>
    </source>
</evidence>
<dbReference type="PANTHER" id="PTHR42781">
    <property type="entry name" value="SPERMIDINE/PUTRESCINE IMPORT ATP-BINDING PROTEIN POTA"/>
    <property type="match status" value="1"/>
</dbReference>
<dbReference type="GO" id="GO:0005524">
    <property type="term" value="F:ATP binding"/>
    <property type="evidence" value="ECO:0007669"/>
    <property type="project" value="UniProtKB-KW"/>
</dbReference>
<evidence type="ECO:0000256" key="6">
    <source>
        <dbReference type="ARBA" id="ARBA00022741"/>
    </source>
</evidence>
<sequence>MTPDAGAAVTLEKTRTAAPLPLSLEQIEFSIGNRAILRNVSLQIRPREVVCLLGASGCGKTTLLRVAAGIERQSKGRVVVGGRVVADAEVFLPPEARRLGFVFQDLALFPHMRIGENVAYGLSGVRRAEALKRASVALEQVGLAGYDRAYPHQLSGGQQQRVALARALLPAPSVVLFDEPFTALDRTLRASVREDVLSVLRAREATAVIVTHDPEEALAMADRIALMRAGQIVQTGTPEEIWRWPIDLAAARVFSTVNAFHARVVGGVAETPVGRVPVGQRPDGELLTIAFRPEALRVYPTDREAGVEVAVERRRFYGTHVELLAHVGDVGLTLQADPYQVPHADTVRLVPDLRQAIVLEGHQ</sequence>
<organism evidence="13 14">
    <name type="scientific">Acuticoccus sediminis</name>
    <dbReference type="NCBI Taxonomy" id="2184697"/>
    <lineage>
        <taxon>Bacteria</taxon>
        <taxon>Pseudomonadati</taxon>
        <taxon>Pseudomonadota</taxon>
        <taxon>Alphaproteobacteria</taxon>
        <taxon>Hyphomicrobiales</taxon>
        <taxon>Amorphaceae</taxon>
        <taxon>Acuticoccus</taxon>
    </lineage>
</organism>
<dbReference type="InterPro" id="IPR027417">
    <property type="entry name" value="P-loop_NTPase"/>
</dbReference>
<keyword evidence="11" id="KW-0472">Membrane</keyword>
<dbReference type="Gene3D" id="3.40.50.300">
    <property type="entry name" value="P-loop containing nucleotide triphosphate hydrolases"/>
    <property type="match status" value="1"/>
</dbReference>
<dbReference type="PROSITE" id="PS00211">
    <property type="entry name" value="ABC_TRANSPORTER_1"/>
    <property type="match status" value="1"/>
</dbReference>
<dbReference type="CDD" id="cd03259">
    <property type="entry name" value="ABC_Carb_Solutes_like"/>
    <property type="match status" value="1"/>
</dbReference>
<dbReference type="InterPro" id="IPR003439">
    <property type="entry name" value="ABC_transporter-like_ATP-bd"/>
</dbReference>
<keyword evidence="10" id="KW-0406">Ion transport</keyword>
<evidence type="ECO:0000256" key="10">
    <source>
        <dbReference type="ARBA" id="ARBA00023065"/>
    </source>
</evidence>
<dbReference type="InterPro" id="IPR003593">
    <property type="entry name" value="AAA+_ATPase"/>
</dbReference>
<keyword evidence="14" id="KW-1185">Reference proteome</keyword>
<dbReference type="Proteomes" id="UP000249590">
    <property type="component" value="Unassembled WGS sequence"/>
</dbReference>
<proteinExistence type="inferred from homology"/>
<reference evidence="13 14" key="1">
    <citation type="submission" date="2018-05" db="EMBL/GenBank/DDBJ databases">
        <title>Acuticoccus sediminis sp. nov., isolated from deep-sea sediment of Indian Ocean.</title>
        <authorList>
            <person name="Liu X."/>
            <person name="Lai Q."/>
            <person name="Du Y."/>
            <person name="Sun F."/>
            <person name="Zhang X."/>
            <person name="Wang S."/>
            <person name="Shao Z."/>
        </authorList>
    </citation>
    <scope>NUCLEOTIDE SEQUENCE [LARGE SCALE GENOMIC DNA]</scope>
    <source>
        <strain evidence="13 14">PTG4-2</strain>
    </source>
</reference>
<evidence type="ECO:0000256" key="11">
    <source>
        <dbReference type="ARBA" id="ARBA00023136"/>
    </source>
</evidence>
<keyword evidence="2" id="KW-0813">Transport</keyword>
<keyword evidence="7 13" id="KW-0067">ATP-binding</keyword>
<keyword evidence="5" id="KW-0997">Cell inner membrane</keyword>
<evidence type="ECO:0000256" key="8">
    <source>
        <dbReference type="ARBA" id="ARBA00022967"/>
    </source>
</evidence>
<keyword evidence="8" id="KW-1278">Translocase</keyword>
<protein>
    <submittedName>
        <fullName evidence="13">ABC transporter ATP-binding protein</fullName>
    </submittedName>
</protein>
<dbReference type="InterPro" id="IPR017871">
    <property type="entry name" value="ABC_transporter-like_CS"/>
</dbReference>
<dbReference type="InterPro" id="IPR008995">
    <property type="entry name" value="Mo/tungstate-bd_C_term_dom"/>
</dbReference>
<evidence type="ECO:0000256" key="2">
    <source>
        <dbReference type="ARBA" id="ARBA00022448"/>
    </source>
</evidence>
<dbReference type="GO" id="GO:0016887">
    <property type="term" value="F:ATP hydrolysis activity"/>
    <property type="evidence" value="ECO:0007669"/>
    <property type="project" value="InterPro"/>
</dbReference>
<feature type="domain" description="ABC transporter" evidence="12">
    <location>
        <begin position="22"/>
        <end position="254"/>
    </location>
</feature>
<name>A0A8B2NQP1_9HYPH</name>
<accession>A0A8B2NQP1</accession>
<dbReference type="InterPro" id="IPR050093">
    <property type="entry name" value="ABC_SmlMolc_Importer"/>
</dbReference>
<evidence type="ECO:0000313" key="14">
    <source>
        <dbReference type="Proteomes" id="UP000249590"/>
    </source>
</evidence>
<dbReference type="GO" id="GO:0015697">
    <property type="term" value="P:quaternary ammonium group transport"/>
    <property type="evidence" value="ECO:0007669"/>
    <property type="project" value="UniProtKB-ARBA"/>
</dbReference>
<evidence type="ECO:0000256" key="3">
    <source>
        <dbReference type="ARBA" id="ARBA00022475"/>
    </source>
</evidence>
<dbReference type="SUPFAM" id="SSF52540">
    <property type="entry name" value="P-loop containing nucleoside triphosphate hydrolases"/>
    <property type="match status" value="1"/>
</dbReference>
<comment type="caution">
    <text evidence="13">The sequence shown here is derived from an EMBL/GenBank/DDBJ whole genome shotgun (WGS) entry which is preliminary data.</text>
</comment>
<evidence type="ECO:0000259" key="12">
    <source>
        <dbReference type="PROSITE" id="PS50893"/>
    </source>
</evidence>
<dbReference type="AlphaFoldDB" id="A0A8B2NQP1"/>
<dbReference type="SUPFAM" id="SSF50331">
    <property type="entry name" value="MOP-like"/>
    <property type="match status" value="1"/>
</dbReference>
<dbReference type="GO" id="GO:0015408">
    <property type="term" value="F:ABC-type ferric iron transporter activity"/>
    <property type="evidence" value="ECO:0007669"/>
    <property type="project" value="InterPro"/>
</dbReference>
<dbReference type="SMART" id="SM00382">
    <property type="entry name" value="AAA"/>
    <property type="match status" value="1"/>
</dbReference>
<dbReference type="RefSeq" id="WP_111346755.1">
    <property type="nucleotide sequence ID" value="NZ_QHHQ01000003.1"/>
</dbReference>
<gene>
    <name evidence="13" type="ORF">DLJ53_15395</name>
</gene>
<keyword evidence="6" id="KW-0547">Nucleotide-binding</keyword>
<evidence type="ECO:0000256" key="4">
    <source>
        <dbReference type="ARBA" id="ARBA00022496"/>
    </source>
</evidence>
<dbReference type="Pfam" id="PF00005">
    <property type="entry name" value="ABC_tran"/>
    <property type="match status" value="1"/>
</dbReference>
<dbReference type="FunFam" id="3.40.50.300:FF:000425">
    <property type="entry name" value="Probable ABC transporter, ATP-binding subunit"/>
    <property type="match status" value="1"/>
</dbReference>
<keyword evidence="9" id="KW-0408">Iron</keyword>
<evidence type="ECO:0000313" key="13">
    <source>
        <dbReference type="EMBL" id="RAI00640.1"/>
    </source>
</evidence>
<dbReference type="InterPro" id="IPR015853">
    <property type="entry name" value="ABC_transpr_FbpC"/>
</dbReference>